<sequence length="201" mass="22100">MATPNPASESFSGEGTRNVPRSDSSRDDDPKCHDTSLNIFYINFCNIRGLRSNLQFVQHHLSSVKSGFLFLTETQLSEATDSSLFSVPSYFLYSHFLSKAGCCVYVRSNVLTCSRAHALASSEFSTIWLSRNDLWQLAKNISNNFTSLSFPPLFHPDGTTAISSVSNAELLCQTFAINSTLDVSGLVTPSPPPSDYFMSSI</sequence>
<keyword evidence="3" id="KW-1185">Reference proteome</keyword>
<evidence type="ECO:0000313" key="3">
    <source>
        <dbReference type="Proteomes" id="UP000324222"/>
    </source>
</evidence>
<dbReference type="InterPro" id="IPR036691">
    <property type="entry name" value="Endo/exonu/phosph_ase_sf"/>
</dbReference>
<gene>
    <name evidence="2" type="ORF">E2C01_037794</name>
</gene>
<organism evidence="2 3">
    <name type="scientific">Portunus trituberculatus</name>
    <name type="common">Swimming crab</name>
    <name type="synonym">Neptunus trituberculatus</name>
    <dbReference type="NCBI Taxonomy" id="210409"/>
    <lineage>
        <taxon>Eukaryota</taxon>
        <taxon>Metazoa</taxon>
        <taxon>Ecdysozoa</taxon>
        <taxon>Arthropoda</taxon>
        <taxon>Crustacea</taxon>
        <taxon>Multicrustacea</taxon>
        <taxon>Malacostraca</taxon>
        <taxon>Eumalacostraca</taxon>
        <taxon>Eucarida</taxon>
        <taxon>Decapoda</taxon>
        <taxon>Pleocyemata</taxon>
        <taxon>Brachyura</taxon>
        <taxon>Eubrachyura</taxon>
        <taxon>Portunoidea</taxon>
        <taxon>Portunidae</taxon>
        <taxon>Portuninae</taxon>
        <taxon>Portunus</taxon>
    </lineage>
</organism>
<accession>A0A5B7F921</accession>
<dbReference type="EMBL" id="VSRR010006138">
    <property type="protein sequence ID" value="MPC44130.1"/>
    <property type="molecule type" value="Genomic_DNA"/>
</dbReference>
<protein>
    <recommendedName>
        <fullName evidence="4">Endonuclease/exonuclease/phosphatase domain-containing protein</fullName>
    </recommendedName>
</protein>
<feature type="region of interest" description="Disordered" evidence="1">
    <location>
        <begin position="1"/>
        <end position="30"/>
    </location>
</feature>
<dbReference type="Proteomes" id="UP000324222">
    <property type="component" value="Unassembled WGS sequence"/>
</dbReference>
<evidence type="ECO:0000256" key="1">
    <source>
        <dbReference type="SAM" id="MobiDB-lite"/>
    </source>
</evidence>
<dbReference type="AlphaFoldDB" id="A0A5B7F921"/>
<comment type="caution">
    <text evidence="2">The sequence shown here is derived from an EMBL/GenBank/DDBJ whole genome shotgun (WGS) entry which is preliminary data.</text>
</comment>
<feature type="compositionally biased region" description="Polar residues" evidence="1">
    <location>
        <begin position="1"/>
        <end position="15"/>
    </location>
</feature>
<evidence type="ECO:0008006" key="4">
    <source>
        <dbReference type="Google" id="ProtNLM"/>
    </source>
</evidence>
<name>A0A5B7F921_PORTR</name>
<dbReference type="Gene3D" id="3.60.10.10">
    <property type="entry name" value="Endonuclease/exonuclease/phosphatase"/>
    <property type="match status" value="1"/>
</dbReference>
<evidence type="ECO:0000313" key="2">
    <source>
        <dbReference type="EMBL" id="MPC44130.1"/>
    </source>
</evidence>
<reference evidence="2 3" key="1">
    <citation type="submission" date="2019-05" db="EMBL/GenBank/DDBJ databases">
        <title>Another draft genome of Portunus trituberculatus and its Hox gene families provides insights of decapod evolution.</title>
        <authorList>
            <person name="Jeong J.-H."/>
            <person name="Song I."/>
            <person name="Kim S."/>
            <person name="Choi T."/>
            <person name="Kim D."/>
            <person name="Ryu S."/>
            <person name="Kim W."/>
        </authorList>
    </citation>
    <scope>NUCLEOTIDE SEQUENCE [LARGE SCALE GENOMIC DNA]</scope>
    <source>
        <tissue evidence="2">Muscle</tissue>
    </source>
</reference>
<proteinExistence type="predicted"/>